<dbReference type="GO" id="GO:0009116">
    <property type="term" value="P:nucleoside metabolic process"/>
    <property type="evidence" value="ECO:0007669"/>
    <property type="project" value="InterPro"/>
</dbReference>
<accession>A0A4P7NBL8</accession>
<organism evidence="1 2">
    <name type="scientific">Pyricularia oryzae</name>
    <name type="common">Rice blast fungus</name>
    <name type="synonym">Magnaporthe oryzae</name>
    <dbReference type="NCBI Taxonomy" id="318829"/>
    <lineage>
        <taxon>Eukaryota</taxon>
        <taxon>Fungi</taxon>
        <taxon>Dikarya</taxon>
        <taxon>Ascomycota</taxon>
        <taxon>Pezizomycotina</taxon>
        <taxon>Sordariomycetes</taxon>
        <taxon>Sordariomycetidae</taxon>
        <taxon>Magnaporthales</taxon>
        <taxon>Pyriculariaceae</taxon>
        <taxon>Pyricularia</taxon>
    </lineage>
</organism>
<dbReference type="EMBL" id="CP034205">
    <property type="protein sequence ID" value="QBZ57650.1"/>
    <property type="molecule type" value="Genomic_DNA"/>
</dbReference>
<sequence>MLLNADSLITIPPKKLQSADYYVAWIAPVSNLELLPSRLIFDEEYNAPDYDIIYDDNVYICGIFTNYNIVIAICAPGIIGNVNAGRVTGSIIKNDFWVKNIVILFKMLKLYLKSKLYN</sequence>
<evidence type="ECO:0000313" key="1">
    <source>
        <dbReference type="EMBL" id="QBZ57650.1"/>
    </source>
</evidence>
<name>A0A4P7NBL8_PYROR</name>
<proteinExistence type="predicted"/>
<dbReference type="GO" id="GO:0003824">
    <property type="term" value="F:catalytic activity"/>
    <property type="evidence" value="ECO:0007669"/>
    <property type="project" value="InterPro"/>
</dbReference>
<dbReference type="AlphaFoldDB" id="A0A4P7NBL8"/>
<protein>
    <submittedName>
        <fullName evidence="1">Uncharacterized protein</fullName>
    </submittedName>
</protein>
<reference evidence="1 2" key="1">
    <citation type="journal article" date="2019" name="Mol. Biol. Evol.">
        <title>Blast fungal genomes show frequent chromosomal changes, gene gains and losses, and effector gene turnover.</title>
        <authorList>
            <person name="Gomez Luciano L.B."/>
            <person name="Jason Tsai I."/>
            <person name="Chuma I."/>
            <person name="Tosa Y."/>
            <person name="Chen Y.H."/>
            <person name="Li J.Y."/>
            <person name="Li M.Y."/>
            <person name="Jade Lu M.Y."/>
            <person name="Nakayashiki H."/>
            <person name="Li W.H."/>
        </authorList>
    </citation>
    <scope>NUCLEOTIDE SEQUENCE [LARGE SCALE GENOMIC DNA]</scope>
    <source>
        <strain evidence="1">MZ5-1-6</strain>
    </source>
</reference>
<evidence type="ECO:0000313" key="2">
    <source>
        <dbReference type="Proteomes" id="UP000294847"/>
    </source>
</evidence>
<dbReference type="Gene3D" id="3.40.50.1580">
    <property type="entry name" value="Nucleoside phosphorylase domain"/>
    <property type="match status" value="1"/>
</dbReference>
<dbReference type="Proteomes" id="UP000294847">
    <property type="component" value="Chromosome 2"/>
</dbReference>
<dbReference type="InterPro" id="IPR035994">
    <property type="entry name" value="Nucleoside_phosphorylase_sf"/>
</dbReference>
<gene>
    <name evidence="1" type="ORF">PoMZ_02584</name>
</gene>